<keyword evidence="1" id="KW-0812">Transmembrane</keyword>
<protein>
    <submittedName>
        <fullName evidence="2">Uncharacterized protein</fullName>
    </submittedName>
</protein>
<dbReference type="Proteomes" id="UP000287247">
    <property type="component" value="Unassembled WGS sequence"/>
</dbReference>
<evidence type="ECO:0000313" key="3">
    <source>
        <dbReference type="Proteomes" id="UP000287247"/>
    </source>
</evidence>
<keyword evidence="1" id="KW-1133">Transmembrane helix</keyword>
<sequence>MDNDDRFKERKLEKIQLIIYLIPMVGWIPSLWTLYIRPDSSEKLSLSRLSVRLTIIWAIAYSLLWLGSLQSSEILTLRLLYFNGLLTSGYILTCLGLMFKIWKQKK</sequence>
<dbReference type="AlphaFoldDB" id="A0A401ID09"/>
<keyword evidence="1" id="KW-0472">Membrane</keyword>
<name>A0A401ID09_APHSA</name>
<evidence type="ECO:0000256" key="1">
    <source>
        <dbReference type="SAM" id="Phobius"/>
    </source>
</evidence>
<proteinExistence type="predicted"/>
<dbReference type="RefSeq" id="WP_124976337.1">
    <property type="nucleotide sequence ID" value="NZ_BDQK01000001.1"/>
</dbReference>
<feature type="transmembrane region" description="Helical" evidence="1">
    <location>
        <begin position="49"/>
        <end position="67"/>
    </location>
</feature>
<dbReference type="OrthoDB" id="425192at2"/>
<feature type="transmembrane region" description="Helical" evidence="1">
    <location>
        <begin position="17"/>
        <end position="37"/>
    </location>
</feature>
<reference evidence="3" key="1">
    <citation type="submission" date="2017-05" db="EMBL/GenBank/DDBJ databases">
        <title>Physiological properties and genetic analysis related to exopolysaccharide production of fresh-water unicellular cyanobacterium Aphanothece sacrum, Suizenji Nori, that has been cultured as a food source in Japan.</title>
        <authorList>
            <person name="Kanesaki Y."/>
            <person name="Yoshikawa S."/>
            <person name="Ohki K."/>
        </authorList>
    </citation>
    <scope>NUCLEOTIDE SEQUENCE [LARGE SCALE GENOMIC DNA]</scope>
    <source>
        <strain evidence="3">FPU1</strain>
    </source>
</reference>
<evidence type="ECO:0000313" key="2">
    <source>
        <dbReference type="EMBL" id="GBF79069.1"/>
    </source>
</evidence>
<feature type="transmembrane region" description="Helical" evidence="1">
    <location>
        <begin position="79"/>
        <end position="99"/>
    </location>
</feature>
<organism evidence="2 3">
    <name type="scientific">Aphanothece sacrum FPU1</name>
    <dbReference type="NCBI Taxonomy" id="1920663"/>
    <lineage>
        <taxon>Bacteria</taxon>
        <taxon>Bacillati</taxon>
        <taxon>Cyanobacteriota</taxon>
        <taxon>Cyanophyceae</taxon>
        <taxon>Oscillatoriophycideae</taxon>
        <taxon>Chroococcales</taxon>
        <taxon>Aphanothecaceae</taxon>
        <taxon>Aphanothece</taxon>
    </lineage>
</organism>
<accession>A0A401ID09</accession>
<keyword evidence="3" id="KW-1185">Reference proteome</keyword>
<dbReference type="EMBL" id="BDQK01000001">
    <property type="protein sequence ID" value="GBF79069.1"/>
    <property type="molecule type" value="Genomic_DNA"/>
</dbReference>
<comment type="caution">
    <text evidence="2">The sequence shown here is derived from an EMBL/GenBank/DDBJ whole genome shotgun (WGS) entry which is preliminary data.</text>
</comment>
<gene>
    <name evidence="2" type="ORF">AsFPU1_0461</name>
</gene>